<feature type="region of interest" description="Disordered" evidence="2">
    <location>
        <begin position="3051"/>
        <end position="3070"/>
    </location>
</feature>
<comment type="caution">
    <text evidence="4">The sequence shown here is derived from an EMBL/GenBank/DDBJ whole genome shotgun (WGS) entry which is preliminary data.</text>
</comment>
<feature type="compositionally biased region" description="Basic and acidic residues" evidence="2">
    <location>
        <begin position="1717"/>
        <end position="1731"/>
    </location>
</feature>
<feature type="compositionally biased region" description="Basic and acidic residues" evidence="2">
    <location>
        <begin position="1699"/>
        <end position="1709"/>
    </location>
</feature>
<feature type="coiled-coil region" evidence="1">
    <location>
        <begin position="2458"/>
        <end position="2496"/>
    </location>
</feature>
<dbReference type="VEuPathDB" id="PiroplasmaDB:BOVATA_047280"/>
<dbReference type="RefSeq" id="XP_028869478.1">
    <property type="nucleotide sequence ID" value="XM_029013645.1"/>
</dbReference>
<evidence type="ECO:0000256" key="1">
    <source>
        <dbReference type="SAM" id="Coils"/>
    </source>
</evidence>
<sequence>MKSLKTLNELCGYAEKVDKKQQNKDACKNLLDNLCTGLEKFLGFSNGSYTGSGIVYSDLDRLCDGVMSFLHGVLETVKGDESVKKYDHKTENINKIIETLNSNVGKGRQAFGDAVSQVSSTSNVTIELGKYVQDVSRQQDKPLKEQLDNWTKTVEDINTHINDNIITNVSKLDPALSDKITRKIEPVQKVVAHLGKVAGDGGLEMMVTEVDNELLQQKNKLEGKINMQTHIVQVTLDEEFGKILKNMNILHRQRHEHFKVIRDSLDVAKLKVDEWLGNPTGTTRVEILGFLDEVTTQINGVYTTLLSKKFDLDKLVEQTQEHFETLKKNTISLIGKNEESIEYNWKILKAKVTLLCESISYGYDGTSGHLGEIENKVKDYAGEFSKEKFKSSVVDEWLNDVLRTGGTVDLSIDAYILSNKRSGYFQQQDQGGIKQKVIKHIRKVIDSKLQSIITGVTAVENSDKAGIATNLTKIKTCIDSFVQELTKSMQSAEFKSSKIVPEIVAEYDSDSGLVVKSKKDTQADNLLYSAFNRILKHLTERAKKASTERAWLDGTTDKTRVNGKSTIANEIDEAIKKVELIGKEFKDGENSKQSHGKKLDAALKTVKQEIDTLTPLLNKAAKSGSILKKLGEMSPPLATLERIQRNDATGEINKKRKDVDDKMQALRDNIAAVITAITLNVDKADKSLYEAIDAVDKSARSAQRIAEDSVKQLENALLQQVKTSFTTLTNSVRSLFSTSHAADLQALRELVDEQLREVQKIIDADAVTGVKGLLQGLNGMRFGINKYGVPQFTTSPDKNLLQQIKKEAESHQSNTPIKDTFTKLAKAFHSYFTPIHSHIERQIMEQLEKLPDDKRTDENLNKLNNVNSNFDTLLTHFNDTSTKTPTRKYLYDYTFDGHLNTLISSLSSLSPNQFANPRHPELLDAVKEGLQGFTEELKKAYVNAYEEHPDQKEWKEFVKAAAQSPSEKYVLTSYGTNLSKVFLTVLEILTYYLSKLREASKHTTKWRNQKVNLQTDLGKFLKKHGYEVSGSADKQNGELNKDKDGWDIYRRLCGSITENRVYIVDIDNTQYGGRLTQLVGHLHHYYQVRHYYIPPKPRAPSSVNQMLQWLAGLYYNPIFGQVKGQINKLLEGLQEEHKLNDAALEVAVPDDMKTGIQSPLDAGQVNKVLDRICYHSYYMLTQFLGHGQADGRYACEFNTNTDHLYYPSRASACLDMLVDLVNRLFQQLRFLYLQCTHQAKFGGWADCHYGKNVGGSNWKCNDFQCPKQDCDQKHNLACNQSGDQKSGQTADQHYDCGIKSPLQSFLEDALPGFLPHSFKTPGCKLTCSLSNHHGIPCITPMGFSDIGIAASHTKNGRYLREHLFHFCDRPDGPLRQLCFMFKCLMPAPPKTLGDMFAFYYLFIYDWNGKGKEHRQTAFNDAVSEAYFGNAYTALDPCPLFASSGHAKSHNNGNLLSIVNCNSDAKDTCGHYVESLSSNVYNVFSSSHKKLYLSWIVYLTETFYDMLQRLLDECCKKCDTPGSRCHDRRCADKCHVKLAHESKDSTAEEKSKKLATAIHQSDCKSISHCPSMRPTLCKFGFAFASPSKLNGYGFIGKKRSCKDFCSALKNILKEQSILIHFIKQIDEFMWAIRENFSYLLLALWSLSLLYLLHIAVVRLDVLRIRSHLRSPASHRIAAQSLLAAARVKALANVNQINNLKKSDNPNENKLNKLQSDLSSHKSEVHNNTSKRDGALKDIHSRMVSLAELSGKLGQFIGQSEAVTKAIKNGIDSIIDSDEDFKSLRNSPSSPVQSSTSVPAVSIDTDKFDEKIKRYEEQIKLLKPKIEEHKTQKTSVPDDLNKSHESCQSKLDALQRLKSLNESFKSLNNKHDDACKNLLDNLCTGLEKFLGYQGTSKGYDGSGIVYSDLDRLCDGVMAFILECLKGSQTLLHHYYPQIIDTIRELEDKIGKGSGVSGFRDAIGRVQQGLQGYEGEMDGRTQKVISELDTIITLISVQLSYMPSIKSSKLSSIQNVMNKLLEGAVKAMKGLKENKEGFNGLDEGLKSKLNIPLDKLSIALTLLYESADNEKLSEKADKVDKELVVQQKKITDEISMKSEELKRTLNAQFWKIFEEFGRLRIEKKLQFERINERLEEAQKFLESEFDTNFSEQISWKFDEIKIAVTNAYDTLKAHKDVLDGLVAQAEHEYGTITRGVKEDATRSSHDISIQKNWRELQVTMNGLVATLTKPRAGSAEGGTLQQIVDGVIAYAQGFAQKAFEQSTLKQWVKEIVNAKETIVSSRIGTYVINNKANGKLNDIGDWDAKGQAVKAAIIAELPGCINTGVESAAIKAGLQKATVKDIGAKFNEFSSQVEKELTGSESKETMEAAVRKIGEALEMNRRVNPRTPLSDDKHLTDVVKAIANSIVKNFKQVAEELQRFTASSKINTNLDAAILSVKTISSHFNGGHRIDDALSAVTPAITRLEKLLQNKSGEIEKNLDELKSDVETLGNAIKKKDENGIIAIKKHEADKKMKDLKHTISYKINLIREQVSDAEKALTYAIKTLEDTVAAAKEALKNAISTVQTQLTDEVKKAFKTVTEEVQALFSVQKQTDLEVLKQCVEWHKDEMKGMIAEDKKSGLKGFCGKLNELFVTKVSDMKDIPTFTSYFEAPENSPLKRAAGLTTKAFSGFIGELQDQDDFKALYPKVEPSVKSLIVLLENIVTSRHFDYKFSDHLETLQNLLSTFAPSKFTDPSNPILQCLKEGIQQLYEQLNMAYVSKYSGAFKMFNWDADGPKAAQACLSFLPTLAQDLMTLKSFSNSDWQNKQIYLYDSNKTQNGLGVFLANRGFKVPSRHDKNDAELRNKPDCTGSHIFSKLTGKINGGADRLFTSIKGEKEEGLITKLFNYYESYLQVCHQTLPSAARYPCSVRDMLSWMSGVPYSHVFPKLPDHITKLLNEDANKNDTVMTTVLKSQTHKPLRESCKRSAHLLVAICGNGHGAEECDYPYSVCFSNNHGNFYYPSDPATLLGMVYEIVRRLCYAIYFLYAQCKRTASAGNGWKECAYGQGVPSANWSCKDHSKSKPTDQPKCQPNGQANGQANTKLNCPPTSPLQSFLRDSCAGFLPHVLTAKNNAIKCSSCKHNQPGQQCLTPMGFRDLDFAASVEHTGEYLTYYLETLCSDADACLFQLCRSLSYICPTAPKTLADVFTLYTQLFRRWESDKARKASSYYDNSAYLTHIKDNTIENSFPLNKNVHDNFDNSSLTNAITALVGHGHQSHDALSSLFTTEVCTQNNLCAPFIRPLAFSTCHTYPQKHAKSYLSWILYLAWDLWKFLKSFFDAFEQIECKAHGCSTCSCRPGKHGHCEDDNPSCKCSSVVGCRSVLPLLYKYGMTFGSTSRLQLTDVATRKCHHLHKQLNSVLKSQLFDTLFKECDNFLWYIRLPFSFFLLALWSLSLLYLLHIAVVRLDVLRIRSHLRSPSSHRIAAQSLLAAARVRALANVKYFSP</sequence>
<evidence type="ECO:0000313" key="4">
    <source>
        <dbReference type="EMBL" id="GBE63235.1"/>
    </source>
</evidence>
<protein>
    <submittedName>
        <fullName evidence="4">Uncharacterized protein</fullName>
    </submittedName>
</protein>
<evidence type="ECO:0000256" key="3">
    <source>
        <dbReference type="SAM" id="Phobius"/>
    </source>
</evidence>
<dbReference type="Proteomes" id="UP000236319">
    <property type="component" value="Unassembled WGS sequence"/>
</dbReference>
<keyword evidence="5" id="KW-1185">Reference proteome</keyword>
<keyword evidence="3" id="KW-1133">Transmembrane helix</keyword>
<feature type="transmembrane region" description="Helical" evidence="3">
    <location>
        <begin position="3418"/>
        <end position="3441"/>
    </location>
</feature>
<accession>A0A2H6KJR0</accession>
<feature type="compositionally biased region" description="Basic and acidic residues" evidence="2">
    <location>
        <begin position="3051"/>
        <end position="3061"/>
    </location>
</feature>
<dbReference type="EMBL" id="BDSA01000024">
    <property type="protein sequence ID" value="GBE63235.1"/>
    <property type="molecule type" value="Genomic_DNA"/>
</dbReference>
<gene>
    <name evidence="4" type="ORF">BOVATA_047280</name>
</gene>
<reference evidence="4 5" key="1">
    <citation type="journal article" date="2017" name="BMC Genomics">
        <title>Whole-genome assembly of Babesia ovata and comparative genomics between closely related pathogens.</title>
        <authorList>
            <person name="Yamagishi J."/>
            <person name="Asada M."/>
            <person name="Hakimi H."/>
            <person name="Tanaka T.Q."/>
            <person name="Sugimoto C."/>
            <person name="Kawazu S."/>
        </authorList>
    </citation>
    <scope>NUCLEOTIDE SEQUENCE [LARGE SCALE GENOMIC DNA]</scope>
    <source>
        <strain evidence="4 5">Miyake</strain>
    </source>
</reference>
<proteinExistence type="predicted"/>
<feature type="region of interest" description="Disordered" evidence="2">
    <location>
        <begin position="1697"/>
        <end position="1731"/>
    </location>
</feature>
<feature type="coiled-coil region" evidence="1">
    <location>
        <begin position="1810"/>
        <end position="1875"/>
    </location>
</feature>
<dbReference type="GeneID" id="39877005"/>
<evidence type="ECO:0000256" key="2">
    <source>
        <dbReference type="SAM" id="MobiDB-lite"/>
    </source>
</evidence>
<evidence type="ECO:0000313" key="5">
    <source>
        <dbReference type="Proteomes" id="UP000236319"/>
    </source>
</evidence>
<keyword evidence="3" id="KW-0472">Membrane</keyword>
<keyword evidence="1" id="KW-0175">Coiled coil</keyword>
<name>A0A2H6KJR0_9APIC</name>
<keyword evidence="3" id="KW-0812">Transmembrane</keyword>
<organism evidence="4 5">
    <name type="scientific">Babesia ovata</name>
    <dbReference type="NCBI Taxonomy" id="189622"/>
    <lineage>
        <taxon>Eukaryota</taxon>
        <taxon>Sar</taxon>
        <taxon>Alveolata</taxon>
        <taxon>Apicomplexa</taxon>
        <taxon>Aconoidasida</taxon>
        <taxon>Piroplasmida</taxon>
        <taxon>Babesiidae</taxon>
        <taxon>Babesia</taxon>
    </lineage>
</organism>